<dbReference type="OMA" id="GRARTYW"/>
<name>A0A1S4FIT5_AEDAE</name>
<dbReference type="OrthoDB" id="2333384at2759"/>
<feature type="domain" description="Arrestin C-terminal-like" evidence="3">
    <location>
        <begin position="171"/>
        <end position="300"/>
    </location>
</feature>
<reference evidence="4" key="2">
    <citation type="journal article" date="2007" name="Science">
        <title>Genome sequence of Aedes aegypti, a major arbovirus vector.</title>
        <authorList>
            <person name="Nene V."/>
            <person name="Wortman J.R."/>
            <person name="Lawson D."/>
            <person name="Haas B."/>
            <person name="Kodira C."/>
            <person name="Tu Z.J."/>
            <person name="Loftus B."/>
            <person name="Xi Z."/>
            <person name="Megy K."/>
            <person name="Grabherr M."/>
            <person name="Ren Q."/>
            <person name="Zdobnov E.M."/>
            <person name="Lobo N.F."/>
            <person name="Campbell K.S."/>
            <person name="Brown S.E."/>
            <person name="Bonaldo M.F."/>
            <person name="Zhu J."/>
            <person name="Sinkins S.P."/>
            <person name="Hogenkamp D.G."/>
            <person name="Amedeo P."/>
            <person name="Arensburger P."/>
            <person name="Atkinson P.W."/>
            <person name="Bidwell S."/>
            <person name="Biedler J."/>
            <person name="Birney E."/>
            <person name="Bruggner R.V."/>
            <person name="Costas J."/>
            <person name="Coy M.R."/>
            <person name="Crabtree J."/>
            <person name="Crawford M."/>
            <person name="Debruyn B."/>
            <person name="Decaprio D."/>
            <person name="Eiglmeier K."/>
            <person name="Eisenstadt E."/>
            <person name="El-Dorry H."/>
            <person name="Gelbart W.M."/>
            <person name="Gomes S.L."/>
            <person name="Hammond M."/>
            <person name="Hannick L.I."/>
            <person name="Hogan J.R."/>
            <person name="Holmes M.H."/>
            <person name="Jaffe D."/>
            <person name="Johnston J.S."/>
            <person name="Kennedy R.C."/>
            <person name="Koo H."/>
            <person name="Kravitz S."/>
            <person name="Kriventseva E.V."/>
            <person name="Kulp D."/>
            <person name="Labutti K."/>
            <person name="Lee E."/>
            <person name="Li S."/>
            <person name="Lovin D.D."/>
            <person name="Mao C."/>
            <person name="Mauceli E."/>
            <person name="Menck C.F."/>
            <person name="Miller J.R."/>
            <person name="Montgomery P."/>
            <person name="Mori A."/>
            <person name="Nascimento A.L."/>
            <person name="Naveira H.F."/>
            <person name="Nusbaum C."/>
            <person name="O'leary S."/>
            <person name="Orvis J."/>
            <person name="Pertea M."/>
            <person name="Quesneville H."/>
            <person name="Reidenbach K.R."/>
            <person name="Rogers Y.H."/>
            <person name="Roth C.W."/>
            <person name="Schneider J.R."/>
            <person name="Schatz M."/>
            <person name="Shumway M."/>
            <person name="Stanke M."/>
            <person name="Stinson E.O."/>
            <person name="Tubio J.M."/>
            <person name="Vanzee J.P."/>
            <person name="Verjovski-Almeida S."/>
            <person name="Werner D."/>
            <person name="White O."/>
            <person name="Wyder S."/>
            <person name="Zeng Q."/>
            <person name="Zhao Q."/>
            <person name="Zhao Y."/>
            <person name="Hill C.A."/>
            <person name="Raikhel A.S."/>
            <person name="Soares M.B."/>
            <person name="Knudson D.L."/>
            <person name="Lee N.H."/>
            <person name="Galagan J."/>
            <person name="Salzberg S.L."/>
            <person name="Paulsen I.T."/>
            <person name="Dimopoulos G."/>
            <person name="Collins F.H."/>
            <person name="Birren B."/>
            <person name="Fraser-Liggett C.M."/>
            <person name="Severson D.W."/>
        </authorList>
    </citation>
    <scope>NUCLEOTIDE SEQUENCE [LARGE SCALE GENOMIC DNA]</scope>
    <source>
        <strain evidence="4">Liverpool</strain>
    </source>
</reference>
<dbReference type="InterPro" id="IPR011022">
    <property type="entry name" value="Arrestin_C-like"/>
</dbReference>
<reference evidence="4" key="1">
    <citation type="submission" date="2005-10" db="EMBL/GenBank/DDBJ databases">
        <authorList>
            <person name="Loftus B.J."/>
            <person name="Nene V.M."/>
            <person name="Hannick L.I."/>
            <person name="Bidwell S."/>
            <person name="Haas B."/>
            <person name="Amedeo P."/>
            <person name="Orvis J."/>
            <person name="Wortman J.R."/>
            <person name="White O.R."/>
            <person name="Salzberg S."/>
            <person name="Shumway M."/>
            <person name="Koo H."/>
            <person name="Zhao Y."/>
            <person name="Holmes M."/>
            <person name="Miller J."/>
            <person name="Schatz M."/>
            <person name="Pop M."/>
            <person name="Pai G."/>
            <person name="Utterback T."/>
            <person name="Rogers Y.-H."/>
            <person name="Kravitz S."/>
            <person name="Fraser C.M."/>
        </authorList>
    </citation>
    <scope>NUCLEOTIDE SEQUENCE</scope>
    <source>
        <strain evidence="4">Liverpool</strain>
    </source>
</reference>
<dbReference type="Pfam" id="PF02752">
    <property type="entry name" value="Arrestin_C"/>
    <property type="match status" value="1"/>
</dbReference>
<dbReference type="GO" id="GO:0005737">
    <property type="term" value="C:cytoplasm"/>
    <property type="evidence" value="ECO:0007669"/>
    <property type="project" value="TreeGrafter"/>
</dbReference>
<dbReference type="InterPro" id="IPR014756">
    <property type="entry name" value="Ig_E-set"/>
</dbReference>
<dbReference type="Proteomes" id="UP000682892">
    <property type="component" value="Chromosome 3"/>
</dbReference>
<accession>A0A1S4FIT5</accession>
<dbReference type="PANTHER" id="PTHR11188">
    <property type="entry name" value="ARRESTIN DOMAIN CONTAINING PROTEIN"/>
    <property type="match status" value="1"/>
</dbReference>
<evidence type="ECO:0000256" key="2">
    <source>
        <dbReference type="ARBA" id="ARBA00022606"/>
    </source>
</evidence>
<evidence type="ECO:0000259" key="3">
    <source>
        <dbReference type="SMART" id="SM01017"/>
    </source>
</evidence>
<dbReference type="EMBL" id="CH477489">
    <property type="protein sequence ID" value="EAT40077.1"/>
    <property type="molecule type" value="Genomic_DNA"/>
</dbReference>
<proteinExistence type="inferred from homology"/>
<dbReference type="Pfam" id="PF00339">
    <property type="entry name" value="Arrestin_N"/>
    <property type="match status" value="1"/>
</dbReference>
<keyword evidence="2" id="KW-0716">Sensory transduction</keyword>
<dbReference type="GO" id="GO:0015031">
    <property type="term" value="P:protein transport"/>
    <property type="evidence" value="ECO:0007669"/>
    <property type="project" value="TreeGrafter"/>
</dbReference>
<protein>
    <submittedName>
        <fullName evidence="4">AAEL008165-PA</fullName>
    </submittedName>
</protein>
<dbReference type="KEGG" id="aag:5570221"/>
<reference evidence="4" key="3">
    <citation type="submission" date="2012-09" db="EMBL/GenBank/DDBJ databases">
        <authorList>
            <consortium name="VectorBase"/>
        </authorList>
    </citation>
    <scope>NUCLEOTIDE SEQUENCE</scope>
    <source>
        <strain evidence="4">Liverpool</strain>
    </source>
</reference>
<dbReference type="HOGENOM" id="CLU_039221_0_1_1"/>
<sequence>MAPPHCEIRFDDNPQGVYHGGQILSGSVELRLDKPKLVNDFRLVISGCAEVRWSERRTRDRKVTYTGKEDLLRAETKLIPESNSNTEIPAGIHVYNFSSPIPSHVPTSFEGEHGKIRYTVRAILERPWKFDQTCTAAFTVLKPLDLNQLIYTTKVSRKETLIKTFCCWPCTSNPLYIEVEIPVSGYVPGQKIPITVALNNTSSTTIVGIKSSLERKVTYISQYPREKSRVVGKCLASVWTTVTTDKSATYSQNLEIPSVAPTGKCSVLVIDYLLKVKVHCGGLHSNPKIKIPITIGTIPFALSPTTTAAGPNDNIGWSNDTVNAPSAPMLPPSPIDKEDLPPPSYEEAMHGTAINVNDDEPNAIGFQAFIPRYPVYNFDAARNN</sequence>
<dbReference type="InterPro" id="IPR050357">
    <property type="entry name" value="Arrestin_domain-protein"/>
</dbReference>
<organism evidence="4 5">
    <name type="scientific">Aedes aegypti</name>
    <name type="common">Yellowfever mosquito</name>
    <name type="synonym">Culex aegypti</name>
    <dbReference type="NCBI Taxonomy" id="7159"/>
    <lineage>
        <taxon>Eukaryota</taxon>
        <taxon>Metazoa</taxon>
        <taxon>Ecdysozoa</taxon>
        <taxon>Arthropoda</taxon>
        <taxon>Hexapoda</taxon>
        <taxon>Insecta</taxon>
        <taxon>Pterygota</taxon>
        <taxon>Neoptera</taxon>
        <taxon>Endopterygota</taxon>
        <taxon>Diptera</taxon>
        <taxon>Nematocera</taxon>
        <taxon>Culicoidea</taxon>
        <taxon>Culicidae</taxon>
        <taxon>Culicinae</taxon>
        <taxon>Aedini</taxon>
        <taxon>Aedes</taxon>
        <taxon>Stegomyia</taxon>
    </lineage>
</organism>
<comment type="similarity">
    <text evidence="1">Belongs to the arrestin family.</text>
</comment>
<dbReference type="SMART" id="SM01017">
    <property type="entry name" value="Arrestin_C"/>
    <property type="match status" value="1"/>
</dbReference>
<evidence type="ECO:0000313" key="4">
    <source>
        <dbReference type="EMBL" id="EAT40077.1"/>
    </source>
</evidence>
<dbReference type="InterPro" id="IPR014752">
    <property type="entry name" value="Arrestin-like_C"/>
</dbReference>
<evidence type="ECO:0000256" key="1">
    <source>
        <dbReference type="ARBA" id="ARBA00005298"/>
    </source>
</evidence>
<dbReference type="SUPFAM" id="SSF81296">
    <property type="entry name" value="E set domains"/>
    <property type="match status" value="2"/>
</dbReference>
<dbReference type="PANTHER" id="PTHR11188:SF167">
    <property type="entry name" value="ARRESTIN C-TERMINAL-LIKE DOMAIN-CONTAINING PROTEIN-RELATED"/>
    <property type="match status" value="1"/>
</dbReference>
<gene>
    <name evidence="4" type="ORF">AaeL_AAEL008165</name>
</gene>
<dbReference type="AlphaFoldDB" id="A0A1S4FIT5"/>
<evidence type="ECO:0000313" key="5">
    <source>
        <dbReference type="Proteomes" id="UP000682892"/>
    </source>
</evidence>
<dbReference type="Gene3D" id="2.60.40.640">
    <property type="match status" value="2"/>
</dbReference>
<dbReference type="InterPro" id="IPR011021">
    <property type="entry name" value="Arrestin-like_N"/>
</dbReference>